<comment type="caution">
    <text evidence="1">The sequence shown here is derived from an EMBL/GenBank/DDBJ whole genome shotgun (WGS) entry which is preliminary data.</text>
</comment>
<protein>
    <submittedName>
        <fullName evidence="1">Uncharacterized protein</fullName>
    </submittedName>
</protein>
<dbReference type="EMBL" id="STGT01000009">
    <property type="protein sequence ID" value="THV09974.1"/>
    <property type="molecule type" value="Genomic_DNA"/>
</dbReference>
<evidence type="ECO:0000313" key="2">
    <source>
        <dbReference type="Proteomes" id="UP000309667"/>
    </source>
</evidence>
<dbReference type="Proteomes" id="UP000309667">
    <property type="component" value="Unassembled WGS sequence"/>
</dbReference>
<name>A0ABY2QME4_9HYPH</name>
<reference evidence="1 2" key="1">
    <citation type="submission" date="2019-04" db="EMBL/GenBank/DDBJ databases">
        <title>Genome sequence of strain 7209-2.</title>
        <authorList>
            <person name="Gao J."/>
            <person name="Sun J."/>
        </authorList>
    </citation>
    <scope>NUCLEOTIDE SEQUENCE [LARGE SCALE GENOMIC DNA]</scope>
    <source>
        <strain evidence="1 2">7209-2</strain>
    </source>
</reference>
<proteinExistence type="predicted"/>
<sequence length="67" mass="7299">MDIEDVMKALARAYWGRPAVDPELVAMVGELRRDSAAIAAAPEGRNGALFNVEPAAFDRILQTEADR</sequence>
<dbReference type="RefSeq" id="WP_136560644.1">
    <property type="nucleotide sequence ID" value="NZ_STGT01000009.1"/>
</dbReference>
<keyword evidence="2" id="KW-1185">Reference proteome</keyword>
<evidence type="ECO:0000313" key="1">
    <source>
        <dbReference type="EMBL" id="THV09974.1"/>
    </source>
</evidence>
<gene>
    <name evidence="1" type="ORF">E9677_24255</name>
</gene>
<organism evidence="1 2">
    <name type="scientific">Rhizobium rhizophilum</name>
    <dbReference type="NCBI Taxonomy" id="1850373"/>
    <lineage>
        <taxon>Bacteria</taxon>
        <taxon>Pseudomonadati</taxon>
        <taxon>Pseudomonadota</taxon>
        <taxon>Alphaproteobacteria</taxon>
        <taxon>Hyphomicrobiales</taxon>
        <taxon>Rhizobiaceae</taxon>
        <taxon>Rhizobium/Agrobacterium group</taxon>
        <taxon>Rhizobium</taxon>
    </lineage>
</organism>
<accession>A0ABY2QME4</accession>